<evidence type="ECO:0008006" key="3">
    <source>
        <dbReference type="Google" id="ProtNLM"/>
    </source>
</evidence>
<evidence type="ECO:0000313" key="1">
    <source>
        <dbReference type="EMBL" id="CEI60262.1"/>
    </source>
</evidence>
<evidence type="ECO:0000313" key="2">
    <source>
        <dbReference type="Proteomes" id="UP000245910"/>
    </source>
</evidence>
<dbReference type="STRING" id="56646.A0A2L2SST5"/>
<organism evidence="1 2">
    <name type="scientific">Fusarium venenatum</name>
    <dbReference type="NCBI Taxonomy" id="56646"/>
    <lineage>
        <taxon>Eukaryota</taxon>
        <taxon>Fungi</taxon>
        <taxon>Dikarya</taxon>
        <taxon>Ascomycota</taxon>
        <taxon>Pezizomycotina</taxon>
        <taxon>Sordariomycetes</taxon>
        <taxon>Hypocreomycetidae</taxon>
        <taxon>Hypocreales</taxon>
        <taxon>Nectriaceae</taxon>
        <taxon>Fusarium</taxon>
    </lineage>
</organism>
<dbReference type="AlphaFoldDB" id="A0A2L2SST5"/>
<sequence length="332" mass="37463">MHWIYRTARSVIIWLSPETAWSIMAMETVRWAASQLLLVDMNSETISFEFKPSADERFIKDKHIPLTLFQWEAVGQLLDLDWNKRGSQSKNPVLFVKLGGEEIPWVKLRDAVVLISGYKAPPSNAILHPASWNTNMENFGWKALSPDADRASDYNDWVASISEAASFQCSDSRDRVYAVRGLIAPTTSKHSTKEIFELVCLNHIVQKGNLDFLNMYNGASSPSCVADLEMPLNRLYIDSNAVGGSLCLAHLVELGVLEVAGILCDELDHGLILIECDGGWKDAVLINAGLHEDDECLDKLIMMLTYGDVRDYSTLRFERPKSRGRHFLQDWR</sequence>
<accession>A0A2L2SST5</accession>
<dbReference type="EMBL" id="LN649230">
    <property type="protein sequence ID" value="CEI60262.1"/>
    <property type="molecule type" value="Genomic_DNA"/>
</dbReference>
<dbReference type="Proteomes" id="UP000245910">
    <property type="component" value="Chromosome II"/>
</dbReference>
<protein>
    <recommendedName>
        <fullName evidence="3">Heterokaryon incompatibility domain-containing protein</fullName>
    </recommendedName>
</protein>
<name>A0A2L2SST5_9HYPO</name>
<keyword evidence="2" id="KW-1185">Reference proteome</keyword>
<reference evidence="2" key="1">
    <citation type="submission" date="2014-10" db="EMBL/GenBank/DDBJ databases">
        <authorList>
            <person name="King R."/>
        </authorList>
    </citation>
    <scope>NUCLEOTIDE SEQUENCE [LARGE SCALE GENOMIC DNA]</scope>
    <source>
        <strain evidence="2">A3/5</strain>
    </source>
</reference>
<proteinExistence type="predicted"/>